<evidence type="ECO:0000313" key="2">
    <source>
        <dbReference type="EMBL" id="BDC99258.1"/>
    </source>
</evidence>
<dbReference type="CDD" id="cd02440">
    <property type="entry name" value="AdoMet_MTases"/>
    <property type="match status" value="1"/>
</dbReference>
<evidence type="ECO:0000313" key="3">
    <source>
        <dbReference type="Proteomes" id="UP001354989"/>
    </source>
</evidence>
<keyword evidence="2" id="KW-0489">Methyltransferase</keyword>
<accession>A0ABN6L8X0</accession>
<dbReference type="GO" id="GO:0008168">
    <property type="term" value="F:methyltransferase activity"/>
    <property type="evidence" value="ECO:0007669"/>
    <property type="project" value="UniProtKB-KW"/>
</dbReference>
<dbReference type="InterPro" id="IPR013216">
    <property type="entry name" value="Methyltransf_11"/>
</dbReference>
<dbReference type="RefSeq" id="WP_338396692.1">
    <property type="nucleotide sequence ID" value="NZ_AP025292.1"/>
</dbReference>
<dbReference type="PANTHER" id="PTHR43591:SF24">
    <property type="entry name" value="2-METHOXY-6-POLYPRENYL-1,4-BENZOQUINOL METHYLASE, MITOCHONDRIAL"/>
    <property type="match status" value="1"/>
</dbReference>
<dbReference type="InterPro" id="IPR029063">
    <property type="entry name" value="SAM-dependent_MTases_sf"/>
</dbReference>
<dbReference type="SUPFAM" id="SSF53335">
    <property type="entry name" value="S-adenosyl-L-methionine-dependent methyltransferases"/>
    <property type="match status" value="1"/>
</dbReference>
<reference evidence="2 3" key="1">
    <citation type="submission" date="2021-12" db="EMBL/GenBank/DDBJ databases">
        <title>Genome sequencing of bacteria with rrn-lacking chromosome and rrn-plasmid.</title>
        <authorList>
            <person name="Anda M."/>
            <person name="Iwasaki W."/>
        </authorList>
    </citation>
    <scope>NUCLEOTIDE SEQUENCE [LARGE SCALE GENOMIC DNA]</scope>
    <source>
        <strain evidence="2 3">NBRC 101262</strain>
    </source>
</reference>
<dbReference type="Pfam" id="PF08241">
    <property type="entry name" value="Methyltransf_11"/>
    <property type="match status" value="1"/>
</dbReference>
<proteinExistence type="predicted"/>
<dbReference type="Gene3D" id="3.40.50.150">
    <property type="entry name" value="Vaccinia Virus protein VP39"/>
    <property type="match status" value="1"/>
</dbReference>
<keyword evidence="2" id="KW-0808">Transferase</keyword>
<feature type="domain" description="Methyltransferase type 11" evidence="1">
    <location>
        <begin position="43"/>
        <end position="138"/>
    </location>
</feature>
<keyword evidence="3" id="KW-1185">Reference proteome</keyword>
<dbReference type="EMBL" id="AP025292">
    <property type="protein sequence ID" value="BDC99258.1"/>
    <property type="molecule type" value="Genomic_DNA"/>
</dbReference>
<protein>
    <submittedName>
        <fullName evidence="2">Methyltransferase type 11</fullName>
    </submittedName>
</protein>
<gene>
    <name evidence="2" type="ORF">PEPS_15390</name>
</gene>
<organism evidence="2 3">
    <name type="scientific">Persicobacter psychrovividus</name>
    <dbReference type="NCBI Taxonomy" id="387638"/>
    <lineage>
        <taxon>Bacteria</taxon>
        <taxon>Pseudomonadati</taxon>
        <taxon>Bacteroidota</taxon>
        <taxon>Cytophagia</taxon>
        <taxon>Cytophagales</taxon>
        <taxon>Persicobacteraceae</taxon>
        <taxon>Persicobacter</taxon>
    </lineage>
</organism>
<dbReference type="PANTHER" id="PTHR43591">
    <property type="entry name" value="METHYLTRANSFERASE"/>
    <property type="match status" value="1"/>
</dbReference>
<sequence>MTYLDLIIDLFKNTPRQGPGSTAESLQALALMDLPNEALTIADIGCGSGNATLTLAQNTQSKITAVDLFPEFLDQLKINADKVGLIDQIKTLEASMDQLPFEKNTFDVIWSEGAIYNIGFKKGTKQWRKFLKPKGYLAVSEITWTTNDRPKELNDFWNEAYPEIDTAANKIKVLEENGYRLVGYFYLKPESWIKNYYEPLALEFDAFLQKHDHSEDAKAIVKEQREEIELYKNYQDYYSYGFYVAQKIIKTPSSN</sequence>
<dbReference type="GO" id="GO:0032259">
    <property type="term" value="P:methylation"/>
    <property type="evidence" value="ECO:0007669"/>
    <property type="project" value="UniProtKB-KW"/>
</dbReference>
<evidence type="ECO:0000259" key="1">
    <source>
        <dbReference type="Pfam" id="PF08241"/>
    </source>
</evidence>
<dbReference type="Proteomes" id="UP001354989">
    <property type="component" value="Chromosome"/>
</dbReference>
<name>A0ABN6L8X0_9BACT</name>